<dbReference type="SUPFAM" id="SSF51735">
    <property type="entry name" value="NAD(P)-binding Rossmann-fold domains"/>
    <property type="match status" value="1"/>
</dbReference>
<evidence type="ECO:0000256" key="1">
    <source>
        <dbReference type="ARBA" id="ARBA00006484"/>
    </source>
</evidence>
<dbReference type="GO" id="GO:0016491">
    <property type="term" value="F:oxidoreductase activity"/>
    <property type="evidence" value="ECO:0007669"/>
    <property type="project" value="UniProtKB-KW"/>
</dbReference>
<dbReference type="PANTHER" id="PTHR43669">
    <property type="entry name" value="5-KETO-D-GLUCONATE 5-REDUCTASE"/>
    <property type="match status" value="1"/>
</dbReference>
<dbReference type="AlphaFoldDB" id="A0A2A4SRJ9"/>
<evidence type="ECO:0000256" key="3">
    <source>
        <dbReference type="SAM" id="Coils"/>
    </source>
</evidence>
<dbReference type="InterPro" id="IPR036291">
    <property type="entry name" value="NAD(P)-bd_dom_sf"/>
</dbReference>
<evidence type="ECO:0000313" key="4">
    <source>
        <dbReference type="EMBL" id="PCI23397.1"/>
    </source>
</evidence>
<sequence>MNLLILGGNSDIGFAIAKEFARKHRASVQLASRNLDQLNKKAKDLEVSFQVETKVHYFDVLDTDSHKEFYTSLETKPDMVIATFGILGDQHEAQADPIKAIKIIESNYVGAVSILELIAADFEKKQKGTIVGVSSVAGERGRGSNYIYGSAKAGFTAYFSGLRNRLHPAGVRVITLLPGFVKTKMTAHLELPQALLAEPAEVAIQLEKAYRKGKDVVYAKPIWKWIMMAIKLQPEGIFKRLKL</sequence>
<comment type="similarity">
    <text evidence="1">Belongs to the short-chain dehydrogenases/reductases (SDR) family.</text>
</comment>
<dbReference type="PANTHER" id="PTHR43669:SF6">
    <property type="entry name" value="DECAPRENYLPHOSPHORYL-2-KETO-BETA-D-ERYTHRO-PENTOSE REDUCTASE"/>
    <property type="match status" value="1"/>
</dbReference>
<proteinExistence type="inferred from homology"/>
<dbReference type="NCBIfam" id="NF005489">
    <property type="entry name" value="PRK07102.1"/>
    <property type="match status" value="1"/>
</dbReference>
<accession>A0A2A4SRJ9</accession>
<keyword evidence="2" id="KW-0560">Oxidoreductase</keyword>
<organism evidence="4 5">
    <name type="scientific">SAR324 cluster bacterium</name>
    <dbReference type="NCBI Taxonomy" id="2024889"/>
    <lineage>
        <taxon>Bacteria</taxon>
        <taxon>Deltaproteobacteria</taxon>
        <taxon>SAR324 cluster</taxon>
    </lineage>
</organism>
<name>A0A2A4SRJ9_9DELT</name>
<dbReference type="InterPro" id="IPR002347">
    <property type="entry name" value="SDR_fam"/>
</dbReference>
<dbReference type="Proteomes" id="UP000218113">
    <property type="component" value="Unassembled WGS sequence"/>
</dbReference>
<evidence type="ECO:0000313" key="5">
    <source>
        <dbReference type="Proteomes" id="UP000218113"/>
    </source>
</evidence>
<comment type="caution">
    <text evidence="4">The sequence shown here is derived from an EMBL/GenBank/DDBJ whole genome shotgun (WGS) entry which is preliminary data.</text>
</comment>
<dbReference type="EMBL" id="NVSR01000145">
    <property type="protein sequence ID" value="PCI23397.1"/>
    <property type="molecule type" value="Genomic_DNA"/>
</dbReference>
<evidence type="ECO:0000256" key="2">
    <source>
        <dbReference type="ARBA" id="ARBA00023002"/>
    </source>
</evidence>
<dbReference type="Gene3D" id="3.40.50.720">
    <property type="entry name" value="NAD(P)-binding Rossmann-like Domain"/>
    <property type="match status" value="1"/>
</dbReference>
<dbReference type="Pfam" id="PF00106">
    <property type="entry name" value="adh_short"/>
    <property type="match status" value="1"/>
</dbReference>
<feature type="coiled-coil region" evidence="3">
    <location>
        <begin position="21"/>
        <end position="48"/>
    </location>
</feature>
<keyword evidence="3" id="KW-0175">Coiled coil</keyword>
<gene>
    <name evidence="4" type="ORF">COB67_12810</name>
</gene>
<protein>
    <submittedName>
        <fullName evidence="4">Short-chain dehydrogenase</fullName>
    </submittedName>
</protein>
<reference evidence="5" key="1">
    <citation type="submission" date="2017-08" db="EMBL/GenBank/DDBJ databases">
        <title>A dynamic microbial community with high functional redundancy inhabits the cold, oxic subseafloor aquifer.</title>
        <authorList>
            <person name="Tully B.J."/>
            <person name="Wheat C.G."/>
            <person name="Glazer B.T."/>
            <person name="Huber J.A."/>
        </authorList>
    </citation>
    <scope>NUCLEOTIDE SEQUENCE [LARGE SCALE GENOMIC DNA]</scope>
</reference>
<dbReference type="PRINTS" id="PR00081">
    <property type="entry name" value="GDHRDH"/>
</dbReference>